<dbReference type="RefSeq" id="WP_156302452.1">
    <property type="nucleotide sequence ID" value="NZ_AP019782.1"/>
</dbReference>
<dbReference type="PANTHER" id="PTHR12526:SF635">
    <property type="entry name" value="GLYCOSYL TRANSFERASE GROUP 1"/>
    <property type="match status" value="1"/>
</dbReference>
<dbReference type="Gene3D" id="3.40.50.2000">
    <property type="entry name" value="Glycogen Phosphorylase B"/>
    <property type="match status" value="1"/>
</dbReference>
<evidence type="ECO:0008006" key="3">
    <source>
        <dbReference type="Google" id="ProtNLM"/>
    </source>
</evidence>
<dbReference type="Pfam" id="PF13692">
    <property type="entry name" value="Glyco_trans_1_4"/>
    <property type="match status" value="1"/>
</dbReference>
<name>A0A8D5AJD0_9GAMM</name>
<reference evidence="1" key="1">
    <citation type="submission" date="2019-06" db="EMBL/GenBank/DDBJ databases">
        <title>Complete genome sequence of Methylogaea oryzae strain JCM16910.</title>
        <authorList>
            <person name="Asakawa S."/>
        </authorList>
    </citation>
    <scope>NUCLEOTIDE SEQUENCE</scope>
    <source>
        <strain evidence="1">E10</strain>
    </source>
</reference>
<dbReference type="PANTHER" id="PTHR12526">
    <property type="entry name" value="GLYCOSYLTRANSFERASE"/>
    <property type="match status" value="1"/>
</dbReference>
<accession>A0A8D5AJD0</accession>
<evidence type="ECO:0000313" key="2">
    <source>
        <dbReference type="Proteomes" id="UP000824988"/>
    </source>
</evidence>
<dbReference type="AlphaFoldDB" id="A0A8D5AJD0"/>
<evidence type="ECO:0000313" key="1">
    <source>
        <dbReference type="EMBL" id="BBL69931.1"/>
    </source>
</evidence>
<dbReference type="Proteomes" id="UP000824988">
    <property type="component" value="Chromosome"/>
</dbReference>
<proteinExistence type="predicted"/>
<dbReference type="CDD" id="cd03801">
    <property type="entry name" value="GT4_PimA-like"/>
    <property type="match status" value="1"/>
</dbReference>
<dbReference type="KEGG" id="moz:MoryE10_05370"/>
<gene>
    <name evidence="1" type="ORF">MoryE10_05370</name>
</gene>
<sequence length="432" mass="48531">MAGPAIRCIELATTLSSTFDTTVTAPKVDGSLEVPFALVEPSDAEFRKIAAGSDVVIIQGDALARYPFLKQFKGVVIADLYCPIPLEFHQVSDAMPEDARQAHCLHVAGVAAEQLSYADHFLCASERQRDFWLGALAVAGRINGLRWPRASHANINDLISIVPFGLPDAAPERTTRALRRQFDIPDTDFVAIWGGGVYQWFDPLTIIQAVGRLVDEGEPIHLVFLGVKHPNPGIQEHDMCGAALALAERLGLRDRYVHFNLGWTDYEQRQNYFLDADVGVSAHFDNPETRFAFRTRMLDYLWCGLPIITTRGDTFGDVVANEQLGESVDYEDVDGWVSALKRMKRDSQWRAECGQRSQLCAKSYRWSAVTAQLIDLIRRVEPARDRVLGKTRPPGRYGDKNIVQRIYYRYRSDGMKQVVRLAFRRVARVFGG</sequence>
<organism evidence="1 2">
    <name type="scientific">Methylogaea oryzae</name>
    <dbReference type="NCBI Taxonomy" id="1295382"/>
    <lineage>
        <taxon>Bacteria</taxon>
        <taxon>Pseudomonadati</taxon>
        <taxon>Pseudomonadota</taxon>
        <taxon>Gammaproteobacteria</taxon>
        <taxon>Methylococcales</taxon>
        <taxon>Methylococcaceae</taxon>
        <taxon>Methylogaea</taxon>
    </lineage>
</organism>
<dbReference type="GO" id="GO:0016757">
    <property type="term" value="F:glycosyltransferase activity"/>
    <property type="evidence" value="ECO:0007669"/>
    <property type="project" value="TreeGrafter"/>
</dbReference>
<dbReference type="EMBL" id="AP019782">
    <property type="protein sequence ID" value="BBL69931.1"/>
    <property type="molecule type" value="Genomic_DNA"/>
</dbReference>
<keyword evidence="2" id="KW-1185">Reference proteome</keyword>
<protein>
    <recommendedName>
        <fullName evidence="3">Glycosyltransferase</fullName>
    </recommendedName>
</protein>
<dbReference type="SUPFAM" id="SSF53756">
    <property type="entry name" value="UDP-Glycosyltransferase/glycogen phosphorylase"/>
    <property type="match status" value="1"/>
</dbReference>